<keyword evidence="5 9" id="KW-0547">Nucleotide-binding</keyword>
<keyword evidence="3 9" id="KW-0808">Transferase</keyword>
<proteinExistence type="inferred from homology"/>
<keyword evidence="2 9" id="KW-0963">Cytoplasm</keyword>
<gene>
    <name evidence="9" type="primary">ackA</name>
    <name evidence="11" type="ORF">FLP30_07730</name>
</gene>
<dbReference type="UniPathway" id="UPA00340">
    <property type="reaction ID" value="UER00458"/>
</dbReference>
<dbReference type="PANTHER" id="PTHR21060">
    <property type="entry name" value="ACETATE KINASE"/>
    <property type="match status" value="1"/>
</dbReference>
<comment type="function">
    <text evidence="9">Catalyzes the formation of acetyl phosphate from acetate and ATP. Can also catalyze the reverse reaction.</text>
</comment>
<dbReference type="EMBL" id="CP043506">
    <property type="protein sequence ID" value="QEO17626.1"/>
    <property type="molecule type" value="Genomic_DNA"/>
</dbReference>
<accession>A0A5C1YMU2</accession>
<feature type="site" description="Transition state stabilizer" evidence="9">
    <location>
        <position position="241"/>
    </location>
</feature>
<comment type="subunit">
    <text evidence="9">Homodimer.</text>
</comment>
<dbReference type="PIRSF" id="PIRSF000722">
    <property type="entry name" value="Acetate_prop_kin"/>
    <property type="match status" value="1"/>
</dbReference>
<dbReference type="GO" id="GO:0006085">
    <property type="term" value="P:acetyl-CoA biosynthetic process"/>
    <property type="evidence" value="ECO:0007669"/>
    <property type="project" value="UniProtKB-UniRule"/>
</dbReference>
<feature type="binding site" evidence="9">
    <location>
        <position position="93"/>
    </location>
    <ligand>
        <name>substrate</name>
    </ligand>
</feature>
<feature type="binding site" evidence="9">
    <location>
        <begin position="208"/>
        <end position="212"/>
    </location>
    <ligand>
        <name>ATP</name>
        <dbReference type="ChEBI" id="CHEBI:30616"/>
    </ligand>
</feature>
<dbReference type="GO" id="GO:0005524">
    <property type="term" value="F:ATP binding"/>
    <property type="evidence" value="ECO:0007669"/>
    <property type="project" value="UniProtKB-KW"/>
</dbReference>
<feature type="binding site" evidence="9">
    <location>
        <begin position="284"/>
        <end position="286"/>
    </location>
    <ligand>
        <name>ATP</name>
        <dbReference type="ChEBI" id="CHEBI:30616"/>
    </ligand>
</feature>
<evidence type="ECO:0000256" key="2">
    <source>
        <dbReference type="ARBA" id="ARBA00022490"/>
    </source>
</evidence>
<organism evidence="11 12">
    <name type="scientific">Acetobacter vaccinii</name>
    <dbReference type="NCBI Taxonomy" id="2592655"/>
    <lineage>
        <taxon>Bacteria</taxon>
        <taxon>Pseudomonadati</taxon>
        <taxon>Pseudomonadota</taxon>
        <taxon>Alphaproteobacteria</taxon>
        <taxon>Acetobacterales</taxon>
        <taxon>Acetobacteraceae</taxon>
        <taxon>Acetobacter</taxon>
    </lineage>
</organism>
<feature type="binding site" evidence="9">
    <location>
        <position position="16"/>
    </location>
    <ligand>
        <name>ATP</name>
        <dbReference type="ChEBI" id="CHEBI:30616"/>
    </ligand>
</feature>
<evidence type="ECO:0000256" key="6">
    <source>
        <dbReference type="ARBA" id="ARBA00022777"/>
    </source>
</evidence>
<protein>
    <recommendedName>
        <fullName evidence="9">Acetate kinase</fullName>
        <ecNumber evidence="9">2.7.2.1</ecNumber>
    </recommendedName>
    <alternativeName>
        <fullName evidence="9">Acetokinase</fullName>
    </alternativeName>
</protein>
<comment type="subcellular location">
    <subcellularLocation>
        <location evidence="9">Cytoplasm</location>
    </subcellularLocation>
</comment>
<dbReference type="EC" id="2.7.2.1" evidence="9"/>
<dbReference type="SUPFAM" id="SSF53067">
    <property type="entry name" value="Actin-like ATPase domain"/>
    <property type="match status" value="2"/>
</dbReference>
<feature type="binding site" evidence="9">
    <location>
        <position position="380"/>
    </location>
    <ligand>
        <name>Mg(2+)</name>
        <dbReference type="ChEBI" id="CHEBI:18420"/>
    </ligand>
</feature>
<comment type="similarity">
    <text evidence="1 9 10">Belongs to the acetokinase family.</text>
</comment>
<feature type="active site" description="Proton donor/acceptor" evidence="9">
    <location>
        <position position="150"/>
    </location>
</feature>
<dbReference type="AlphaFoldDB" id="A0A5C1YMU2"/>
<dbReference type="PROSITE" id="PS01075">
    <property type="entry name" value="ACETATE_KINASE_1"/>
    <property type="match status" value="1"/>
</dbReference>
<evidence type="ECO:0000256" key="9">
    <source>
        <dbReference type="HAMAP-Rule" id="MF_00020"/>
    </source>
</evidence>
<name>A0A5C1YMU2_9PROT</name>
<dbReference type="GO" id="GO:0006083">
    <property type="term" value="P:acetate metabolic process"/>
    <property type="evidence" value="ECO:0007669"/>
    <property type="project" value="TreeGrafter"/>
</dbReference>
<comment type="cofactor">
    <cofactor evidence="9">
        <name>Mg(2+)</name>
        <dbReference type="ChEBI" id="CHEBI:18420"/>
    </cofactor>
    <cofactor evidence="9">
        <name>Mn(2+)</name>
        <dbReference type="ChEBI" id="CHEBI:29035"/>
    </cofactor>
    <text evidence="9">Mg(2+). Can also accept Mn(2+).</text>
</comment>
<dbReference type="Proteomes" id="UP000324536">
    <property type="component" value="Chromosome"/>
</dbReference>
<dbReference type="PROSITE" id="PS01076">
    <property type="entry name" value="ACETATE_KINASE_2"/>
    <property type="match status" value="1"/>
</dbReference>
<keyword evidence="12" id="KW-1185">Reference proteome</keyword>
<keyword evidence="6 9" id="KW-0418">Kinase</keyword>
<evidence type="ECO:0000313" key="11">
    <source>
        <dbReference type="EMBL" id="QEO17626.1"/>
    </source>
</evidence>
<comment type="catalytic activity">
    <reaction evidence="9">
        <text>acetate + ATP = acetyl phosphate + ADP</text>
        <dbReference type="Rhea" id="RHEA:11352"/>
        <dbReference type="ChEBI" id="CHEBI:22191"/>
        <dbReference type="ChEBI" id="CHEBI:30089"/>
        <dbReference type="ChEBI" id="CHEBI:30616"/>
        <dbReference type="ChEBI" id="CHEBI:456216"/>
        <dbReference type="EC" id="2.7.2.1"/>
    </reaction>
</comment>
<dbReference type="GO" id="GO:0005829">
    <property type="term" value="C:cytosol"/>
    <property type="evidence" value="ECO:0007669"/>
    <property type="project" value="TreeGrafter"/>
</dbReference>
<dbReference type="PRINTS" id="PR00471">
    <property type="entry name" value="ACETATEKNASE"/>
</dbReference>
<evidence type="ECO:0000256" key="5">
    <source>
        <dbReference type="ARBA" id="ARBA00022741"/>
    </source>
</evidence>
<comment type="pathway">
    <text evidence="9">Metabolic intermediate biosynthesis; acetyl-CoA biosynthesis; acetyl-CoA from acetate: step 1/2.</text>
</comment>
<evidence type="ECO:0000256" key="4">
    <source>
        <dbReference type="ARBA" id="ARBA00022723"/>
    </source>
</evidence>
<keyword evidence="7 9" id="KW-0067">ATP-binding</keyword>
<evidence type="ECO:0000256" key="1">
    <source>
        <dbReference type="ARBA" id="ARBA00008748"/>
    </source>
</evidence>
<feature type="binding site" evidence="9">
    <location>
        <position position="9"/>
    </location>
    <ligand>
        <name>Mg(2+)</name>
        <dbReference type="ChEBI" id="CHEBI:18420"/>
    </ligand>
</feature>
<dbReference type="KEGG" id="acek:FLP30_07730"/>
<evidence type="ECO:0000256" key="10">
    <source>
        <dbReference type="RuleBase" id="RU003835"/>
    </source>
</evidence>
<dbReference type="GO" id="GO:0000287">
    <property type="term" value="F:magnesium ion binding"/>
    <property type="evidence" value="ECO:0007669"/>
    <property type="project" value="UniProtKB-UniRule"/>
</dbReference>
<evidence type="ECO:0000256" key="7">
    <source>
        <dbReference type="ARBA" id="ARBA00022840"/>
    </source>
</evidence>
<dbReference type="InterPro" id="IPR043129">
    <property type="entry name" value="ATPase_NBD"/>
</dbReference>
<evidence type="ECO:0000256" key="8">
    <source>
        <dbReference type="ARBA" id="ARBA00022842"/>
    </source>
</evidence>
<dbReference type="Gene3D" id="3.30.420.40">
    <property type="match status" value="2"/>
</dbReference>
<dbReference type="PANTHER" id="PTHR21060:SF21">
    <property type="entry name" value="ACETATE KINASE"/>
    <property type="match status" value="1"/>
</dbReference>
<dbReference type="InterPro" id="IPR023865">
    <property type="entry name" value="Aliphatic_acid_kinase_CS"/>
</dbReference>
<evidence type="ECO:0000256" key="3">
    <source>
        <dbReference type="ARBA" id="ARBA00022679"/>
    </source>
</evidence>
<feature type="binding site" evidence="9">
    <location>
        <begin position="329"/>
        <end position="333"/>
    </location>
    <ligand>
        <name>ATP</name>
        <dbReference type="ChEBI" id="CHEBI:30616"/>
    </ligand>
</feature>
<dbReference type="Pfam" id="PF00871">
    <property type="entry name" value="Acetate_kinase"/>
    <property type="match status" value="1"/>
</dbReference>
<dbReference type="NCBIfam" id="TIGR00016">
    <property type="entry name" value="ackA"/>
    <property type="match status" value="1"/>
</dbReference>
<dbReference type="OrthoDB" id="9802453at2"/>
<evidence type="ECO:0000313" key="12">
    <source>
        <dbReference type="Proteomes" id="UP000324536"/>
    </source>
</evidence>
<feature type="site" description="Transition state stabilizer" evidence="9">
    <location>
        <position position="181"/>
    </location>
</feature>
<keyword evidence="4 9" id="KW-0479">Metal-binding</keyword>
<dbReference type="InterPro" id="IPR000890">
    <property type="entry name" value="Aliphatic_acid_kin_short-chain"/>
</dbReference>
<dbReference type="GO" id="GO:0008776">
    <property type="term" value="F:acetate kinase activity"/>
    <property type="evidence" value="ECO:0007669"/>
    <property type="project" value="UniProtKB-UniRule"/>
</dbReference>
<sequence>MSDIIIALNAGSSSIKLSVCHIQPDDTVDTLLAGHTDMTGPAPHFTLRDNKGILRAEQRWNHADVPYATVLGEILKQVDSTLGVRDITAIGHRIVHGGPAHSQPEYITPALVQALAALTPLAPLHMPHNLEPIEALHTLRPDLPQVACFDTAFHHNMPFCARSFALPHSYMEAGIRRYGFHGLSYEYIVQRLRQTAPHLATGRVIAAHLGSGASLCAIDNGKSIDTTMGFSPLDGLVMSTRCGALDPAVVLYLQNNCQMDTEAVRNLLYQHSGLLALSNGLSGDIRTLLASSTPEAARAVEVFIYHITREAAAMACALGGVDALIFSGGIGENQPDIRASVVQKLGWLGLRLDAEANTKGTGCISTADSPVEIHIIPTDEDAMIALHTRDVLRSKGMWPRSGPEL</sequence>
<dbReference type="HAMAP" id="MF_00020">
    <property type="entry name" value="Acetate_kinase"/>
    <property type="match status" value="1"/>
</dbReference>
<dbReference type="InterPro" id="IPR004372">
    <property type="entry name" value="Ac/propionate_kinase"/>
</dbReference>
<reference evidence="11 12" key="1">
    <citation type="submission" date="2019-09" db="EMBL/GenBank/DDBJ databases">
        <title>Genome sequencing of strain KACC 21233.</title>
        <authorList>
            <person name="Heo J."/>
            <person name="Kim S.-J."/>
            <person name="Kim J.-S."/>
            <person name="Hong S.-B."/>
            <person name="Kwon S.-W."/>
        </authorList>
    </citation>
    <scope>NUCLEOTIDE SEQUENCE [LARGE SCALE GENOMIC DNA]</scope>
    <source>
        <strain evidence="11 12">KACC 21233</strain>
    </source>
</reference>
<keyword evidence="8 9" id="KW-0460">Magnesium</keyword>